<accession>A0A8H7NXN6</accession>
<sequence length="245" mass="28496">MEIATRVNYRMLANVLLRDQLVSQDLLERCKKQTDVHFVRRTSQQFFFHIEDPFILNLSNSTFTPYVWLDEDLVRSPRLRDQWRDSRKHMPSPTYTGQILCRFERSTLPKHAKKRVVVLRVLEIVEPIRPAIPDYDGHFKPPVEDALLQRGRKPVSIDLDGVQFKGASNPLKVLCDLCHYEGRDVHEKQEALVKAANPPAFEDISMDCFRCRSWDAVVISLLTTSSDNEYMYHRSHAMRATGPTK</sequence>
<reference evidence="1" key="1">
    <citation type="submission" date="2020-11" db="EMBL/GenBank/DDBJ databases">
        <authorList>
            <person name="Koelle M."/>
            <person name="Horta M.A.C."/>
            <person name="Nowrousian M."/>
            <person name="Ohm R.A."/>
            <person name="Benz P."/>
            <person name="Pilgard A."/>
        </authorList>
    </citation>
    <scope>NUCLEOTIDE SEQUENCE</scope>
    <source>
        <strain evidence="1">FPRL280</strain>
    </source>
</reference>
<organism evidence="1 2">
    <name type="scientific">Rhodonia placenta</name>
    <dbReference type="NCBI Taxonomy" id="104341"/>
    <lineage>
        <taxon>Eukaryota</taxon>
        <taxon>Fungi</taxon>
        <taxon>Dikarya</taxon>
        <taxon>Basidiomycota</taxon>
        <taxon>Agaricomycotina</taxon>
        <taxon>Agaricomycetes</taxon>
        <taxon>Polyporales</taxon>
        <taxon>Adustoporiaceae</taxon>
        <taxon>Rhodonia</taxon>
    </lineage>
</organism>
<evidence type="ECO:0000313" key="2">
    <source>
        <dbReference type="Proteomes" id="UP000639403"/>
    </source>
</evidence>
<dbReference type="EMBL" id="JADOXO010000229">
    <property type="protein sequence ID" value="KAF9808863.1"/>
    <property type="molecule type" value="Genomic_DNA"/>
</dbReference>
<gene>
    <name evidence="1" type="ORF">IEO21_07701</name>
</gene>
<evidence type="ECO:0000313" key="1">
    <source>
        <dbReference type="EMBL" id="KAF9808863.1"/>
    </source>
</evidence>
<protein>
    <submittedName>
        <fullName evidence="1">Uncharacterized protein</fullName>
    </submittedName>
</protein>
<name>A0A8H7NXN6_9APHY</name>
<dbReference type="AlphaFoldDB" id="A0A8H7NXN6"/>
<reference evidence="1" key="2">
    <citation type="journal article" name="Front. Microbiol.">
        <title>Degradative Capacity of Two Strains of Rhodonia placenta: From Phenotype to Genotype.</title>
        <authorList>
            <person name="Kolle M."/>
            <person name="Horta M.A.C."/>
            <person name="Nowrousian M."/>
            <person name="Ohm R.A."/>
            <person name="Benz J.P."/>
            <person name="Pilgard A."/>
        </authorList>
    </citation>
    <scope>NUCLEOTIDE SEQUENCE</scope>
    <source>
        <strain evidence="1">FPRL280</strain>
    </source>
</reference>
<proteinExistence type="predicted"/>
<dbReference type="Proteomes" id="UP000639403">
    <property type="component" value="Unassembled WGS sequence"/>
</dbReference>
<comment type="caution">
    <text evidence="1">The sequence shown here is derived from an EMBL/GenBank/DDBJ whole genome shotgun (WGS) entry which is preliminary data.</text>
</comment>